<keyword evidence="2" id="KW-1185">Reference proteome</keyword>
<protein>
    <submittedName>
        <fullName evidence="1">Uncharacterized protein</fullName>
    </submittedName>
</protein>
<name>D7T1Y9_VITVI</name>
<dbReference type="Proteomes" id="UP000009183">
    <property type="component" value="Chromosome 16"/>
</dbReference>
<dbReference type="EMBL" id="FN595506">
    <property type="protein sequence ID" value="CBI24595.3"/>
    <property type="molecule type" value="Genomic_DNA"/>
</dbReference>
<dbReference type="HOGENOM" id="CLU_3176457_0_0_1"/>
<proteinExistence type="predicted"/>
<accession>D7T1Y9</accession>
<dbReference type="PaxDb" id="29760-VIT_16s0022g00520.t01"/>
<sequence length="47" mass="5374">MRESLNQNWCIVLRPMNREHGPQLQASIHSEMNSALSSLPRANDLDL</sequence>
<dbReference type="InParanoid" id="D7T1Y9"/>
<organism evidence="1 2">
    <name type="scientific">Vitis vinifera</name>
    <name type="common">Grape</name>
    <dbReference type="NCBI Taxonomy" id="29760"/>
    <lineage>
        <taxon>Eukaryota</taxon>
        <taxon>Viridiplantae</taxon>
        <taxon>Streptophyta</taxon>
        <taxon>Embryophyta</taxon>
        <taxon>Tracheophyta</taxon>
        <taxon>Spermatophyta</taxon>
        <taxon>Magnoliopsida</taxon>
        <taxon>eudicotyledons</taxon>
        <taxon>Gunneridae</taxon>
        <taxon>Pentapetalae</taxon>
        <taxon>rosids</taxon>
        <taxon>Vitales</taxon>
        <taxon>Vitaceae</taxon>
        <taxon>Viteae</taxon>
        <taxon>Vitis</taxon>
    </lineage>
</organism>
<evidence type="ECO:0000313" key="1">
    <source>
        <dbReference type="EMBL" id="CBI24595.3"/>
    </source>
</evidence>
<gene>
    <name evidence="1" type="ordered locus">VIT_16s0022g00520</name>
</gene>
<evidence type="ECO:0000313" key="2">
    <source>
        <dbReference type="Proteomes" id="UP000009183"/>
    </source>
</evidence>
<dbReference type="AlphaFoldDB" id="D7T1Y9"/>
<reference evidence="2" key="1">
    <citation type="journal article" date="2007" name="Nature">
        <title>The grapevine genome sequence suggests ancestral hexaploidization in major angiosperm phyla.</title>
        <authorList>
            <consortium name="The French-Italian Public Consortium for Grapevine Genome Characterization."/>
            <person name="Jaillon O."/>
            <person name="Aury J.-M."/>
            <person name="Noel B."/>
            <person name="Policriti A."/>
            <person name="Clepet C."/>
            <person name="Casagrande A."/>
            <person name="Choisne N."/>
            <person name="Aubourg S."/>
            <person name="Vitulo N."/>
            <person name="Jubin C."/>
            <person name="Vezzi A."/>
            <person name="Legeai F."/>
            <person name="Hugueney P."/>
            <person name="Dasilva C."/>
            <person name="Horner D."/>
            <person name="Mica E."/>
            <person name="Jublot D."/>
            <person name="Poulain J."/>
            <person name="Bruyere C."/>
            <person name="Billault A."/>
            <person name="Segurens B."/>
            <person name="Gouyvenoux M."/>
            <person name="Ugarte E."/>
            <person name="Cattonaro F."/>
            <person name="Anthouard V."/>
            <person name="Vico V."/>
            <person name="Del Fabbro C."/>
            <person name="Alaux M."/>
            <person name="Di Gaspero G."/>
            <person name="Dumas V."/>
            <person name="Felice N."/>
            <person name="Paillard S."/>
            <person name="Juman I."/>
            <person name="Moroldo M."/>
            <person name="Scalabrin S."/>
            <person name="Canaguier A."/>
            <person name="Le Clainche I."/>
            <person name="Malacrida G."/>
            <person name="Durand E."/>
            <person name="Pesole G."/>
            <person name="Laucou V."/>
            <person name="Chatelet P."/>
            <person name="Merdinoglu D."/>
            <person name="Delledonne M."/>
            <person name="Pezzotti M."/>
            <person name="Lecharny A."/>
            <person name="Scarpelli C."/>
            <person name="Artiguenave F."/>
            <person name="Pe M.E."/>
            <person name="Valle G."/>
            <person name="Morgante M."/>
            <person name="Caboche M."/>
            <person name="Adam-Blondon A.-F."/>
            <person name="Weissenbach J."/>
            <person name="Quetier F."/>
            <person name="Wincker P."/>
        </authorList>
    </citation>
    <scope>NUCLEOTIDE SEQUENCE [LARGE SCALE GENOMIC DNA]</scope>
    <source>
        <strain evidence="2">cv. Pinot noir / PN40024</strain>
    </source>
</reference>